<evidence type="ECO:0000256" key="3">
    <source>
        <dbReference type="SAM" id="MobiDB-lite"/>
    </source>
</evidence>
<dbReference type="PANTHER" id="PTHR31917:SF140">
    <property type="entry name" value="ENT DOMAIN-CONTAINING PROTEIN"/>
    <property type="match status" value="1"/>
</dbReference>
<dbReference type="CDD" id="cd20406">
    <property type="entry name" value="Tudor_Agenet_AtDUF_rpt2_4"/>
    <property type="match status" value="1"/>
</dbReference>
<dbReference type="SUPFAM" id="SSF158639">
    <property type="entry name" value="ENT-like"/>
    <property type="match status" value="2"/>
</dbReference>
<evidence type="ECO:0000256" key="1">
    <source>
        <dbReference type="ARBA" id="ARBA00004123"/>
    </source>
</evidence>
<dbReference type="AlphaFoldDB" id="A0A8J6CVX9"/>
<feature type="domain" description="ENT" evidence="5">
    <location>
        <begin position="260"/>
        <end position="347"/>
    </location>
</feature>
<feature type="transmembrane region" description="Helical" evidence="4">
    <location>
        <begin position="748"/>
        <end position="777"/>
    </location>
</feature>
<comment type="caution">
    <text evidence="6">The sequence shown here is derived from an EMBL/GenBank/DDBJ whole genome shotgun (WGS) entry which is preliminary data.</text>
</comment>
<keyword evidence="7" id="KW-1185">Reference proteome</keyword>
<proteinExistence type="predicted"/>
<evidence type="ECO:0000313" key="6">
    <source>
        <dbReference type="EMBL" id="KAG8481943.1"/>
    </source>
</evidence>
<evidence type="ECO:0000256" key="4">
    <source>
        <dbReference type="SAM" id="Phobius"/>
    </source>
</evidence>
<evidence type="ECO:0000259" key="5">
    <source>
        <dbReference type="PROSITE" id="PS51138"/>
    </source>
</evidence>
<protein>
    <recommendedName>
        <fullName evidence="5">ENT domain-containing protein</fullName>
    </recommendedName>
</protein>
<dbReference type="SMART" id="SM01191">
    <property type="entry name" value="ENT"/>
    <property type="match status" value="2"/>
</dbReference>
<dbReference type="SMART" id="SM00743">
    <property type="entry name" value="Agenet"/>
    <property type="match status" value="4"/>
</dbReference>
<reference evidence="6 7" key="1">
    <citation type="journal article" date="2021" name="bioRxiv">
        <title>The Gossypium anomalum genome as a resource for cotton improvement and evolutionary analysis of hybrid incompatibility.</title>
        <authorList>
            <person name="Grover C.E."/>
            <person name="Yuan D."/>
            <person name="Arick M.A."/>
            <person name="Miller E.R."/>
            <person name="Hu G."/>
            <person name="Peterson D.G."/>
            <person name="Wendel J.F."/>
            <person name="Udall J.A."/>
        </authorList>
    </citation>
    <scope>NUCLEOTIDE SEQUENCE [LARGE SCALE GENOMIC DNA]</scope>
    <source>
        <strain evidence="6">JFW-Udall</strain>
        <tissue evidence="6">Leaf</tissue>
    </source>
</reference>
<feature type="domain" description="ENT" evidence="5">
    <location>
        <begin position="684"/>
        <end position="772"/>
    </location>
</feature>
<feature type="region of interest" description="Disordered" evidence="3">
    <location>
        <begin position="121"/>
        <end position="140"/>
    </location>
</feature>
<dbReference type="PANTHER" id="PTHR31917">
    <property type="entry name" value="AGENET DOMAIN-CONTAINING PROTEIN-RELATED"/>
    <property type="match status" value="1"/>
</dbReference>
<dbReference type="OrthoDB" id="663550at2759"/>
<organism evidence="6 7">
    <name type="scientific">Gossypium anomalum</name>
    <dbReference type="NCBI Taxonomy" id="47600"/>
    <lineage>
        <taxon>Eukaryota</taxon>
        <taxon>Viridiplantae</taxon>
        <taxon>Streptophyta</taxon>
        <taxon>Embryophyta</taxon>
        <taxon>Tracheophyta</taxon>
        <taxon>Spermatophyta</taxon>
        <taxon>Magnoliopsida</taxon>
        <taxon>eudicotyledons</taxon>
        <taxon>Gunneridae</taxon>
        <taxon>Pentapetalae</taxon>
        <taxon>rosids</taxon>
        <taxon>malvids</taxon>
        <taxon>Malvales</taxon>
        <taxon>Malvaceae</taxon>
        <taxon>Malvoideae</taxon>
        <taxon>Gossypium</taxon>
    </lineage>
</organism>
<evidence type="ECO:0000256" key="2">
    <source>
        <dbReference type="ARBA" id="ARBA00023242"/>
    </source>
</evidence>
<dbReference type="PROSITE" id="PS51138">
    <property type="entry name" value="ENT"/>
    <property type="match status" value="2"/>
</dbReference>
<comment type="subcellular location">
    <subcellularLocation>
        <location evidence="1">Nucleus</location>
    </subcellularLocation>
</comment>
<dbReference type="Pfam" id="PF05641">
    <property type="entry name" value="Agenet"/>
    <property type="match status" value="2"/>
</dbReference>
<dbReference type="Pfam" id="PF03735">
    <property type="entry name" value="ENT"/>
    <property type="match status" value="2"/>
</dbReference>
<dbReference type="InterPro" id="IPR036142">
    <property type="entry name" value="ENT_dom-like_sf"/>
</dbReference>
<keyword evidence="4" id="KW-0472">Membrane</keyword>
<dbReference type="InterPro" id="IPR008395">
    <property type="entry name" value="Agenet-like_dom"/>
</dbReference>
<dbReference type="EMBL" id="JAHUZN010000010">
    <property type="protein sequence ID" value="KAG8481943.1"/>
    <property type="molecule type" value="Genomic_DNA"/>
</dbReference>
<accession>A0A8J6CVX9</accession>
<evidence type="ECO:0000313" key="7">
    <source>
        <dbReference type="Proteomes" id="UP000701853"/>
    </source>
</evidence>
<keyword evidence="2" id="KW-0539">Nucleus</keyword>
<sequence>MKEVPTGAWRCAEIISGNGHTYCVKYGWFPTGEAALVERVPRKAIRPCPPPINGTDDWVPGDVVEVFDELCWKPAVIVRVFSGNNMFSVRILGSKSQLKAHQSRLRVRQSWEDGNWLLVGKGSSNSSGPPKRKRSSLGFPEAGGKKMKVIEKGSFGGQRLIVRLPCPASEKVDAFVYPKNILGERCMPSSFRRIDDTLSCTSSVGSCSGLGNNGLNLSPSYATNGCENLEDYCSDADSYSERCCGEDGSSGSSVSPSVELGTDFHRSELHAYQKALWALHASGPLTWEKEEKVTNLRRTLNISNDEHLRELRKLRHDDNSIKKAPELTYGINVEKYLDAFSEYLMANGVHMDSTIMITITSVASATSFAPLEVDITIVFSVSTVVAIEANDISIEELVAYTSVTEKGKQVLGSIPSLFKKGSKVEVLTRKEVPTDAWHCAEIISGNGHTYSVKYGWFSITGEAANVERVPRKAIRPCPPPINEADDWVPGDVMEVFDELCWKLAVIVKVSEGNNFFVRILGSNTELEVHRSRLRVRQSWEDGKWFLVGKGSAKSLSPKRKISLLGYLDVSGHKKRVIEKGIVGGKRIIVRLPSPTSKQVDAFVSPNNVLGERCTPSSFNRTDDIVSHASSVGSCSGLGNNGLNLSPSYVTKGYENLEDYCSDADSYCERRCRKEGSFGYTSGGSGTNFHRSELHVYQQALEALYMSGPLTWEEEAKVTNLRCTLNISNDEHLRELRKLRHNDNRLSFFLVYGIYVGECLGAFTEYLIIIVVFNGLVFPDYVQCMRIHHAGQSHNSSRIPKNANVAEGMIRHFQELFQVKYCLLSFCHKLSTLGENEFLSVHLQKKTIYAFAANISVAKQTHWLQIVESNNRLVNYELLFQS</sequence>
<keyword evidence="4" id="KW-0812">Transmembrane</keyword>
<name>A0A8J6CVX9_9ROSI</name>
<dbReference type="Proteomes" id="UP000701853">
    <property type="component" value="Chromosome 10"/>
</dbReference>
<dbReference type="Gene3D" id="1.10.1240.40">
    <property type="entry name" value="ENT domain"/>
    <property type="match status" value="2"/>
</dbReference>
<gene>
    <name evidence="6" type="ORF">CXB51_026746</name>
</gene>
<dbReference type="InterPro" id="IPR005491">
    <property type="entry name" value="ENT_dom"/>
</dbReference>
<dbReference type="GO" id="GO:0005634">
    <property type="term" value="C:nucleus"/>
    <property type="evidence" value="ECO:0007669"/>
    <property type="project" value="UniProtKB-SubCell"/>
</dbReference>
<dbReference type="InterPro" id="IPR014002">
    <property type="entry name" value="Agenet_dom_plant"/>
</dbReference>
<keyword evidence="4" id="KW-1133">Transmembrane helix</keyword>